<dbReference type="Gene3D" id="3.40.50.720">
    <property type="entry name" value="NAD(P)-binding Rossmann-like Domain"/>
    <property type="match status" value="1"/>
</dbReference>
<gene>
    <name evidence="11" type="ORF">DES35_101477</name>
</gene>
<dbReference type="Gene3D" id="1.20.1530.20">
    <property type="match status" value="1"/>
</dbReference>
<proteinExistence type="inferred from homology"/>
<evidence type="ECO:0000256" key="3">
    <source>
        <dbReference type="ARBA" id="ARBA00022448"/>
    </source>
</evidence>
<evidence type="ECO:0000259" key="9">
    <source>
        <dbReference type="PROSITE" id="PS51201"/>
    </source>
</evidence>
<dbReference type="Gene3D" id="3.30.70.1450">
    <property type="entry name" value="Regulator of K+ conductance, C-terminal domain"/>
    <property type="match status" value="1"/>
</dbReference>
<dbReference type="GO" id="GO:0006813">
    <property type="term" value="P:potassium ion transport"/>
    <property type="evidence" value="ECO:0007669"/>
    <property type="project" value="UniProtKB-KW"/>
</dbReference>
<evidence type="ECO:0000256" key="4">
    <source>
        <dbReference type="ARBA" id="ARBA00022538"/>
    </source>
</evidence>
<accession>A0A369ACQ5</accession>
<organism evidence="11 12">
    <name type="scientific">Schleiferia thermophila</name>
    <dbReference type="NCBI Taxonomy" id="884107"/>
    <lineage>
        <taxon>Bacteria</taxon>
        <taxon>Pseudomonadati</taxon>
        <taxon>Bacteroidota</taxon>
        <taxon>Flavobacteriia</taxon>
        <taxon>Flavobacteriales</taxon>
        <taxon>Schleiferiaceae</taxon>
        <taxon>Schleiferia</taxon>
    </lineage>
</organism>
<dbReference type="Proteomes" id="UP000253517">
    <property type="component" value="Unassembled WGS sequence"/>
</dbReference>
<dbReference type="PANTHER" id="PTHR42751">
    <property type="entry name" value="SODIUM/HYDROGEN EXCHANGER FAMILY/TRKA DOMAIN PROTEIN"/>
    <property type="match status" value="1"/>
</dbReference>
<dbReference type="InterPro" id="IPR003148">
    <property type="entry name" value="RCK_N"/>
</dbReference>
<evidence type="ECO:0000256" key="2">
    <source>
        <dbReference type="ARBA" id="ARBA00005551"/>
    </source>
</evidence>
<keyword evidence="12" id="KW-1185">Reference proteome</keyword>
<keyword evidence="4" id="KW-0630">Potassium</keyword>
<keyword evidence="7 8" id="KW-0472">Membrane</keyword>
<comment type="caution">
    <text evidence="11">The sequence shown here is derived from an EMBL/GenBank/DDBJ whole genome shotgun (WGS) entry which is preliminary data.</text>
</comment>
<comment type="subcellular location">
    <subcellularLocation>
        <location evidence="1">Membrane</location>
        <topology evidence="1">Multi-pass membrane protein</topology>
    </subcellularLocation>
</comment>
<feature type="transmembrane region" description="Helical" evidence="8">
    <location>
        <begin position="297"/>
        <end position="318"/>
    </location>
</feature>
<feature type="transmembrane region" description="Helical" evidence="8">
    <location>
        <begin position="324"/>
        <end position="343"/>
    </location>
</feature>
<evidence type="ECO:0000259" key="10">
    <source>
        <dbReference type="PROSITE" id="PS51202"/>
    </source>
</evidence>
<sequence>MHIDIFGEFVLILGVSALMIMIFQRIRLPSVIGFLAAGMLIGPFGLSLITGTEQIEILSEIGLVLLLFLIGIEFNLKTLSAIRTTVFIGGGLQVIFSILLTGLISYLYGFNPNVSLLIGFMVSLSSTAVVIKLLQAAGRINNQEGKSSMAILIFQDLIAVPMMLLIPIMAGKGSGNTWYLLFLLVLKTLAVLLFVLLAARYLFPALMYQVASTKSQELFILTILLTCFAIAWLTNEAGLSLALGAFLAGLVISESEYSHQAVANVLPFREVFMSFFFISIGLMVDLGFFLQNFYWIILLTLAVVFLKFIAGSSALIMLGKSTRVSLMTGLALAQIGEFSFVLLKTAKDYSLISGTVNQYFLSISIFSILVTPLIINQMDRICDLLGQTNVPVILSKFNNMIRPGDRVELAEIPKETLSDHLLIIGYGINGKNVSRAARFSGIPHVVIEIDGRLVKEAKEQGVQVIFGDAIHTEVLNSAHVEKARVAVIAISDLNATKRIISAIRVLSQNVYLIVRTRYVREIEELVALGADEVIPEEFETSIEIFSRVLHKYLVPMHEISEVISTIRSAHYELFRPVEARSSSSVDLNIPDLSVAAIKVSKLASGLAGRKISESGLRQKYNLNLIAIRRGKDYIQDIRPDEEIKQDDVLYVVGTFDNISALYRRVSDTGHWGTTDE</sequence>
<dbReference type="SUPFAM" id="SSF116726">
    <property type="entry name" value="TrkA C-terminal domain-like"/>
    <property type="match status" value="1"/>
</dbReference>
<evidence type="ECO:0000313" key="11">
    <source>
        <dbReference type="EMBL" id="RCX05194.1"/>
    </source>
</evidence>
<feature type="domain" description="RCK C-terminal" evidence="10">
    <location>
        <begin position="582"/>
        <end position="667"/>
    </location>
</feature>
<evidence type="ECO:0000313" key="12">
    <source>
        <dbReference type="Proteomes" id="UP000253517"/>
    </source>
</evidence>
<feature type="domain" description="RCK N-terminal" evidence="9">
    <location>
        <begin position="418"/>
        <end position="535"/>
    </location>
</feature>
<feature type="transmembrane region" description="Helical" evidence="8">
    <location>
        <begin position="6"/>
        <end position="23"/>
    </location>
</feature>
<dbReference type="GO" id="GO:0008324">
    <property type="term" value="F:monoatomic cation transmembrane transporter activity"/>
    <property type="evidence" value="ECO:0007669"/>
    <property type="project" value="InterPro"/>
</dbReference>
<feature type="transmembrane region" description="Helical" evidence="8">
    <location>
        <begin position="355"/>
        <end position="375"/>
    </location>
</feature>
<keyword evidence="6 8" id="KW-1133">Transmembrane helix</keyword>
<dbReference type="PROSITE" id="PS51201">
    <property type="entry name" value="RCK_N"/>
    <property type="match status" value="1"/>
</dbReference>
<dbReference type="SUPFAM" id="SSF51735">
    <property type="entry name" value="NAD(P)-binding Rossmann-fold domains"/>
    <property type="match status" value="1"/>
</dbReference>
<feature type="transmembrane region" description="Helical" evidence="8">
    <location>
        <begin position="30"/>
        <end position="49"/>
    </location>
</feature>
<dbReference type="InterPro" id="IPR036291">
    <property type="entry name" value="NAD(P)-bd_dom_sf"/>
</dbReference>
<dbReference type="InterPro" id="IPR006037">
    <property type="entry name" value="RCK_C"/>
</dbReference>
<feature type="transmembrane region" description="Helical" evidence="8">
    <location>
        <begin position="271"/>
        <end position="290"/>
    </location>
</feature>
<feature type="transmembrane region" description="Helical" evidence="8">
    <location>
        <begin position="55"/>
        <end position="74"/>
    </location>
</feature>
<keyword evidence="3" id="KW-0813">Transport</keyword>
<comment type="similarity">
    <text evidence="2">Belongs to the monovalent cation:proton antiporter 2 (CPA2) transporter (TC 2.A.37) family.</text>
</comment>
<reference evidence="11 12" key="1">
    <citation type="submission" date="2018-07" db="EMBL/GenBank/DDBJ databases">
        <title>Genomic Encyclopedia of Type Strains, Phase IV (KMG-IV): sequencing the most valuable type-strain genomes for metagenomic binning, comparative biology and taxonomic classification.</title>
        <authorList>
            <person name="Goeker M."/>
        </authorList>
    </citation>
    <scope>NUCLEOTIDE SEQUENCE [LARGE SCALE GENOMIC DNA]</scope>
    <source>
        <strain evidence="11 12">DSM 21410</strain>
    </source>
</reference>
<feature type="transmembrane region" description="Helical" evidence="8">
    <location>
        <begin position="114"/>
        <end position="137"/>
    </location>
</feature>
<dbReference type="InterPro" id="IPR038770">
    <property type="entry name" value="Na+/solute_symporter_sf"/>
</dbReference>
<dbReference type="EMBL" id="QPJS01000001">
    <property type="protein sequence ID" value="RCX05194.1"/>
    <property type="molecule type" value="Genomic_DNA"/>
</dbReference>
<feature type="transmembrane region" description="Helical" evidence="8">
    <location>
        <begin position="86"/>
        <end position="108"/>
    </location>
</feature>
<keyword evidence="4" id="KW-0406">Ion transport</keyword>
<feature type="transmembrane region" description="Helical" evidence="8">
    <location>
        <begin position="149"/>
        <end position="170"/>
    </location>
</feature>
<dbReference type="RefSeq" id="WP_114365694.1">
    <property type="nucleotide sequence ID" value="NZ_BHZF01000001.1"/>
</dbReference>
<name>A0A369ACQ5_9FLAO</name>
<evidence type="ECO:0000256" key="5">
    <source>
        <dbReference type="ARBA" id="ARBA00022692"/>
    </source>
</evidence>
<dbReference type="PANTHER" id="PTHR42751:SF3">
    <property type="entry name" value="SODIUM_GLUTAMATE SYMPORTER"/>
    <property type="match status" value="1"/>
</dbReference>
<evidence type="ECO:0000256" key="6">
    <source>
        <dbReference type="ARBA" id="ARBA00022989"/>
    </source>
</evidence>
<dbReference type="Pfam" id="PF00999">
    <property type="entry name" value="Na_H_Exchanger"/>
    <property type="match status" value="1"/>
</dbReference>
<feature type="transmembrane region" description="Helical" evidence="8">
    <location>
        <begin position="218"/>
        <end position="251"/>
    </location>
</feature>
<dbReference type="GO" id="GO:1902600">
    <property type="term" value="P:proton transmembrane transport"/>
    <property type="evidence" value="ECO:0007669"/>
    <property type="project" value="InterPro"/>
</dbReference>
<dbReference type="InterPro" id="IPR036721">
    <property type="entry name" value="RCK_C_sf"/>
</dbReference>
<evidence type="ECO:0000256" key="7">
    <source>
        <dbReference type="ARBA" id="ARBA00023136"/>
    </source>
</evidence>
<dbReference type="Pfam" id="PF02254">
    <property type="entry name" value="TrkA_N"/>
    <property type="match status" value="1"/>
</dbReference>
<feature type="transmembrane region" description="Helical" evidence="8">
    <location>
        <begin position="176"/>
        <end position="197"/>
    </location>
</feature>
<keyword evidence="5 8" id="KW-0812">Transmembrane</keyword>
<dbReference type="GO" id="GO:0016020">
    <property type="term" value="C:membrane"/>
    <property type="evidence" value="ECO:0007669"/>
    <property type="project" value="UniProtKB-SubCell"/>
</dbReference>
<evidence type="ECO:0000256" key="1">
    <source>
        <dbReference type="ARBA" id="ARBA00004141"/>
    </source>
</evidence>
<dbReference type="GO" id="GO:0015297">
    <property type="term" value="F:antiporter activity"/>
    <property type="evidence" value="ECO:0007669"/>
    <property type="project" value="InterPro"/>
</dbReference>
<dbReference type="Pfam" id="PF02080">
    <property type="entry name" value="TrkA_C"/>
    <property type="match status" value="1"/>
</dbReference>
<dbReference type="AlphaFoldDB" id="A0A369ACQ5"/>
<protein>
    <submittedName>
        <fullName evidence="11">Kef-type potassium/proton antiporter (CPA2 family)</fullName>
    </submittedName>
</protein>
<keyword evidence="4" id="KW-0633">Potassium transport</keyword>
<dbReference type="PROSITE" id="PS51202">
    <property type="entry name" value="RCK_C"/>
    <property type="match status" value="1"/>
</dbReference>
<dbReference type="InterPro" id="IPR006153">
    <property type="entry name" value="Cation/H_exchanger_TM"/>
</dbReference>
<evidence type="ECO:0000256" key="8">
    <source>
        <dbReference type="SAM" id="Phobius"/>
    </source>
</evidence>